<gene>
    <name evidence="1" type="ORF">HG15A2_42260</name>
</gene>
<sequence length="47" mass="5341">MQAYSKEFRRDVLAACDAGEDLPARAKPKMNVRRLTDTTVRSLRSES</sequence>
<dbReference type="KEGG" id="amob:HG15A2_42260"/>
<reference evidence="1 2" key="1">
    <citation type="submission" date="2019-02" db="EMBL/GenBank/DDBJ databases">
        <title>Deep-cultivation of Planctomycetes and their phenomic and genomic characterization uncovers novel biology.</title>
        <authorList>
            <person name="Wiegand S."/>
            <person name="Jogler M."/>
            <person name="Boedeker C."/>
            <person name="Pinto D."/>
            <person name="Vollmers J."/>
            <person name="Rivas-Marin E."/>
            <person name="Kohn T."/>
            <person name="Peeters S.H."/>
            <person name="Heuer A."/>
            <person name="Rast P."/>
            <person name="Oberbeckmann S."/>
            <person name="Bunk B."/>
            <person name="Jeske O."/>
            <person name="Meyerdierks A."/>
            <person name="Storesund J.E."/>
            <person name="Kallscheuer N."/>
            <person name="Luecker S."/>
            <person name="Lage O.M."/>
            <person name="Pohl T."/>
            <person name="Merkel B.J."/>
            <person name="Hornburger P."/>
            <person name="Mueller R.-W."/>
            <person name="Bruemmer F."/>
            <person name="Labrenz M."/>
            <person name="Spormann A.M."/>
            <person name="Op den Camp H."/>
            <person name="Overmann J."/>
            <person name="Amann R."/>
            <person name="Jetten M.S.M."/>
            <person name="Mascher T."/>
            <person name="Medema M.H."/>
            <person name="Devos D.P."/>
            <person name="Kaster A.-K."/>
            <person name="Ovreas L."/>
            <person name="Rohde M."/>
            <person name="Galperin M.Y."/>
            <person name="Jogler C."/>
        </authorList>
    </citation>
    <scope>NUCLEOTIDE SEQUENCE [LARGE SCALE GENOMIC DNA]</scope>
    <source>
        <strain evidence="1 2">HG15A2</strain>
    </source>
</reference>
<evidence type="ECO:0000313" key="2">
    <source>
        <dbReference type="Proteomes" id="UP000319852"/>
    </source>
</evidence>
<dbReference type="Proteomes" id="UP000319852">
    <property type="component" value="Chromosome"/>
</dbReference>
<organism evidence="1 2">
    <name type="scientific">Adhaeretor mobilis</name>
    <dbReference type="NCBI Taxonomy" id="1930276"/>
    <lineage>
        <taxon>Bacteria</taxon>
        <taxon>Pseudomonadati</taxon>
        <taxon>Planctomycetota</taxon>
        <taxon>Planctomycetia</taxon>
        <taxon>Pirellulales</taxon>
        <taxon>Lacipirellulaceae</taxon>
        <taxon>Adhaeretor</taxon>
    </lineage>
</organism>
<dbReference type="EMBL" id="CP036263">
    <property type="protein sequence ID" value="QDT00884.1"/>
    <property type="molecule type" value="Genomic_DNA"/>
</dbReference>
<protein>
    <submittedName>
        <fullName evidence="1">Uncharacterized protein</fullName>
    </submittedName>
</protein>
<proteinExistence type="predicted"/>
<dbReference type="AlphaFoldDB" id="A0A517N179"/>
<keyword evidence="2" id="KW-1185">Reference proteome</keyword>
<evidence type="ECO:0000313" key="1">
    <source>
        <dbReference type="EMBL" id="QDT00884.1"/>
    </source>
</evidence>
<accession>A0A517N179</accession>
<name>A0A517N179_9BACT</name>